<keyword evidence="4" id="KW-1185">Reference proteome</keyword>
<feature type="region of interest" description="Disordered" evidence="1">
    <location>
        <begin position="684"/>
        <end position="707"/>
    </location>
</feature>
<name>A0AAV4CQV5_9GAST</name>
<dbReference type="SUPFAM" id="SSF48371">
    <property type="entry name" value="ARM repeat"/>
    <property type="match status" value="1"/>
</dbReference>
<sequence>MISVLSHRPESWHYLTQEIAATFRHRDPRLRGLALEMIRPVVAFLMTEPQSSDTYSSARHGITRVLLSQLRLEKNANPAHGKTGTLEIDVVTLLLKLIPQSQVKSCSQVLFTSELLEDLCRIIRRNHAAETSSQFEQSCSSSPQSLHQQGSVWSSLAGRAFTMGLELILVCSTVDVGFRSLAEELQLLANDCSDSAMCYCDINLILLGELLDCPLVHEFPEIISLVLSALSACPSSANILCVASLLKPILQLLAKPSEITKASGHAEIKAKTGEIMVLIEQNISSATSHQGQGSPVPDTYISLYGQKSELARDLCLSLTGGNIDKGHDPSQDHKKHTSSCSVLPTNMEGTSAGYHQDVESNLVSWAKRVKTFLEQKGPNKVGERLSYSPRLARLAAGILLVMPCEAVTREATGLLLQIARLEPTKALDFVPVVLFALGKGPSPESRLMLLETLPNLATHKFCVSPILKIILALGQSTSTHALSVRLMTSLWRQQDRCFPQLLKMLTDHAPEGRASESNDVLLAKAGAIWDICNLKPEKHGAELLSPLSHILEVSSDVKGTAASVLLVDSLYLLCQAEVMDLLSLWDVLGPRLGRETERRPLVASRVCRLLSLVPELAVDTEEYQTFSAKAVCMLWQYVQDSSAYVRRSAFEALASFSPEHFRVTDLPTEVTKDLRHQLELAKDEGKYHSGSDAAQGKDQDNGTDATMDQLYPNVPASCYTALLNTGICADTETLKGFQVFLRAMIDKESSNLPRGLFFSSNSRKEAFKTHSQLGASLESIPTLLHQQLDRCKKPGLRPSLAVGLLFCYDPPVETGKDGRQFVVRHSNMFLQMFAKLLQEVQVQPSEWHLCSQLPGAWCAFVHRLFTAVLGGRRAQLDHQGKQGSLSATDVSQELSLAWLWTRDSILDTIRVASRMQFHHGSVIMLFSAPYQQLALVTAS</sequence>
<comment type="caution">
    <text evidence="3">The sequence shown here is derived from an EMBL/GenBank/DDBJ whole genome shotgun (WGS) entry which is preliminary data.</text>
</comment>
<reference evidence="3 4" key="1">
    <citation type="journal article" date="2021" name="Elife">
        <title>Chloroplast acquisition without the gene transfer in kleptoplastic sea slugs, Plakobranchus ocellatus.</title>
        <authorList>
            <person name="Maeda T."/>
            <person name="Takahashi S."/>
            <person name="Yoshida T."/>
            <person name="Shimamura S."/>
            <person name="Takaki Y."/>
            <person name="Nagai Y."/>
            <person name="Toyoda A."/>
            <person name="Suzuki Y."/>
            <person name="Arimoto A."/>
            <person name="Ishii H."/>
            <person name="Satoh N."/>
            <person name="Nishiyama T."/>
            <person name="Hasebe M."/>
            <person name="Maruyama T."/>
            <person name="Minagawa J."/>
            <person name="Obokata J."/>
            <person name="Shigenobu S."/>
        </authorList>
    </citation>
    <scope>NUCLEOTIDE SEQUENCE [LARGE SCALE GENOMIC DNA]</scope>
</reference>
<dbReference type="Pfam" id="PF12530">
    <property type="entry name" value="DUF3730"/>
    <property type="match status" value="1"/>
</dbReference>
<evidence type="ECO:0000313" key="4">
    <source>
        <dbReference type="Proteomes" id="UP000735302"/>
    </source>
</evidence>
<proteinExistence type="predicted"/>
<dbReference type="PANTHER" id="PTHR16212:SF4">
    <property type="entry name" value="FOCADHESIN"/>
    <property type="match status" value="1"/>
</dbReference>
<dbReference type="InterPro" id="IPR022542">
    <property type="entry name" value="FOCAD/RST1_DUF3730"/>
</dbReference>
<dbReference type="InterPro" id="IPR016024">
    <property type="entry name" value="ARM-type_fold"/>
</dbReference>
<dbReference type="GO" id="GO:0060147">
    <property type="term" value="P:regulation of post-transcriptional gene silencing"/>
    <property type="evidence" value="ECO:0007669"/>
    <property type="project" value="InterPro"/>
</dbReference>
<dbReference type="InterPro" id="IPR045163">
    <property type="entry name" value="Focadhesin/RST1"/>
</dbReference>
<dbReference type="AlphaFoldDB" id="A0AAV4CQV5"/>
<gene>
    <name evidence="3" type="ORF">PoB_006077600</name>
</gene>
<organism evidence="3 4">
    <name type="scientific">Plakobranchus ocellatus</name>
    <dbReference type="NCBI Taxonomy" id="259542"/>
    <lineage>
        <taxon>Eukaryota</taxon>
        <taxon>Metazoa</taxon>
        <taxon>Spiralia</taxon>
        <taxon>Lophotrochozoa</taxon>
        <taxon>Mollusca</taxon>
        <taxon>Gastropoda</taxon>
        <taxon>Heterobranchia</taxon>
        <taxon>Euthyneura</taxon>
        <taxon>Panpulmonata</taxon>
        <taxon>Sacoglossa</taxon>
        <taxon>Placobranchoidea</taxon>
        <taxon>Plakobranchidae</taxon>
        <taxon>Plakobranchus</taxon>
    </lineage>
</organism>
<feature type="compositionally biased region" description="Basic and acidic residues" evidence="1">
    <location>
        <begin position="684"/>
        <end position="700"/>
    </location>
</feature>
<feature type="domain" description="DUF3730" evidence="2">
    <location>
        <begin position="431"/>
        <end position="653"/>
    </location>
</feature>
<accession>A0AAV4CQV5</accession>
<evidence type="ECO:0000313" key="3">
    <source>
        <dbReference type="EMBL" id="GFO34271.1"/>
    </source>
</evidence>
<evidence type="ECO:0000256" key="1">
    <source>
        <dbReference type="SAM" id="MobiDB-lite"/>
    </source>
</evidence>
<protein>
    <submittedName>
        <fullName evidence="3">Focadhesin</fullName>
    </submittedName>
</protein>
<dbReference type="EMBL" id="BLXT01006878">
    <property type="protein sequence ID" value="GFO34271.1"/>
    <property type="molecule type" value="Genomic_DNA"/>
</dbReference>
<dbReference type="Proteomes" id="UP000735302">
    <property type="component" value="Unassembled WGS sequence"/>
</dbReference>
<dbReference type="PANTHER" id="PTHR16212">
    <property type="entry name" value="FOCADHESIN FAMILY MEMBER"/>
    <property type="match status" value="1"/>
</dbReference>
<evidence type="ECO:0000259" key="2">
    <source>
        <dbReference type="Pfam" id="PF12530"/>
    </source>
</evidence>